<protein>
    <recommendedName>
        <fullName evidence="4">Collagen alpha-1(I) chain-like</fullName>
    </recommendedName>
</protein>
<evidence type="ECO:0008006" key="4">
    <source>
        <dbReference type="Google" id="ProtNLM"/>
    </source>
</evidence>
<reference evidence="2 3" key="1">
    <citation type="submission" date="2023-05" db="EMBL/GenBank/DDBJ databases">
        <title>B98-5 Cell Line De Novo Hybrid Assembly: An Optical Mapping Approach.</title>
        <authorList>
            <person name="Kananen K."/>
            <person name="Auerbach J.A."/>
            <person name="Kautto E."/>
            <person name="Blachly J.S."/>
        </authorList>
    </citation>
    <scope>NUCLEOTIDE SEQUENCE [LARGE SCALE GENOMIC DNA]</scope>
    <source>
        <strain evidence="2">B95-8</strain>
        <tissue evidence="2">Cell line</tissue>
    </source>
</reference>
<feature type="compositionally biased region" description="Basic and acidic residues" evidence="1">
    <location>
        <begin position="94"/>
        <end position="111"/>
    </location>
</feature>
<feature type="compositionally biased region" description="Basic and acidic residues" evidence="1">
    <location>
        <begin position="193"/>
        <end position="206"/>
    </location>
</feature>
<feature type="compositionally biased region" description="Gly residues" evidence="1">
    <location>
        <begin position="165"/>
        <end position="190"/>
    </location>
</feature>
<comment type="caution">
    <text evidence="2">The sequence shown here is derived from an EMBL/GenBank/DDBJ whole genome shotgun (WGS) entry which is preliminary data.</text>
</comment>
<dbReference type="EMBL" id="JASSZA010000003">
    <property type="protein sequence ID" value="KAK2115153.1"/>
    <property type="molecule type" value="Genomic_DNA"/>
</dbReference>
<feature type="compositionally biased region" description="Low complexity" evidence="1">
    <location>
        <begin position="113"/>
        <end position="125"/>
    </location>
</feature>
<dbReference type="Proteomes" id="UP001266305">
    <property type="component" value="Unassembled WGS sequence"/>
</dbReference>
<name>A0ABQ9W0J2_SAGOE</name>
<feature type="compositionally biased region" description="Pro residues" evidence="1">
    <location>
        <begin position="62"/>
        <end position="71"/>
    </location>
</feature>
<sequence length="421" mass="43089">MKGTRAGTGRAAGRERPRSLCRSAGSPPNFSLAPAARGRRAPQGPTHHRDPHPAGTRTPAAPGLPQPPHPHPSVLRAGERPSGGSAPGEKRKRAREERGSLGDRKEREGGRARAGTAGAASAPRRWTAPAPDPARARSLGEKRGREEGREAGAGGRSRGREENPGSGGEAWAGGRSRGCGEKLGPGGEVGAGRWEKPGLRAEKPGPRGEVGAAGRDPGAEVRRARGAVTFPGRARAVSGGARSGRLSPCGARRAAAAAEGHREEGASLGGAPRPPPASERDEQAEGARGAGKGVDPSDAPPGSLPPAQRLPSLSPRPPPAPPWAPPARLPPATPQQRGGPTPYTVRACQPLRRRRPDSRAEGSGVGGTGEGSLPPFCGDLAPERRPPPRSPPHLRAGEGSPQTPENPFALLAARDPRAGPG</sequence>
<accession>A0ABQ9W0J2</accession>
<gene>
    <name evidence="2" type="ORF">P7K49_005779</name>
</gene>
<evidence type="ECO:0000256" key="1">
    <source>
        <dbReference type="SAM" id="MobiDB-lite"/>
    </source>
</evidence>
<feature type="compositionally biased region" description="Basic and acidic residues" evidence="1">
    <location>
        <begin position="134"/>
        <end position="150"/>
    </location>
</feature>
<feature type="region of interest" description="Disordered" evidence="1">
    <location>
        <begin position="1"/>
        <end position="421"/>
    </location>
</feature>
<evidence type="ECO:0000313" key="3">
    <source>
        <dbReference type="Proteomes" id="UP001266305"/>
    </source>
</evidence>
<keyword evidence="3" id="KW-1185">Reference proteome</keyword>
<proteinExistence type="predicted"/>
<feature type="compositionally biased region" description="Low complexity" evidence="1">
    <location>
        <begin position="33"/>
        <end position="45"/>
    </location>
</feature>
<evidence type="ECO:0000313" key="2">
    <source>
        <dbReference type="EMBL" id="KAK2115153.1"/>
    </source>
</evidence>
<feature type="compositionally biased region" description="Low complexity" evidence="1">
    <location>
        <begin position="1"/>
        <end position="11"/>
    </location>
</feature>
<feature type="compositionally biased region" description="Pro residues" evidence="1">
    <location>
        <begin position="314"/>
        <end position="333"/>
    </location>
</feature>
<organism evidence="2 3">
    <name type="scientific">Saguinus oedipus</name>
    <name type="common">Cotton-top tamarin</name>
    <name type="synonym">Oedipomidas oedipus</name>
    <dbReference type="NCBI Taxonomy" id="9490"/>
    <lineage>
        <taxon>Eukaryota</taxon>
        <taxon>Metazoa</taxon>
        <taxon>Chordata</taxon>
        <taxon>Craniata</taxon>
        <taxon>Vertebrata</taxon>
        <taxon>Euteleostomi</taxon>
        <taxon>Mammalia</taxon>
        <taxon>Eutheria</taxon>
        <taxon>Euarchontoglires</taxon>
        <taxon>Primates</taxon>
        <taxon>Haplorrhini</taxon>
        <taxon>Platyrrhini</taxon>
        <taxon>Cebidae</taxon>
        <taxon>Callitrichinae</taxon>
        <taxon>Saguinus</taxon>
    </lineage>
</organism>